<dbReference type="EMBL" id="OBEH01000007">
    <property type="protein sequence ID" value="SNZ01756.1"/>
    <property type="molecule type" value="Genomic_DNA"/>
</dbReference>
<evidence type="ECO:0000313" key="2">
    <source>
        <dbReference type="Proteomes" id="UP000219048"/>
    </source>
</evidence>
<sequence length="898" mass="103564">MKPIKRRAFLEYMSAIAATSMTSNLFGFSHFDNESFDKNIDELLLEFIGEDATRPEYVWFNREDILYHDYLLPDEVESHPDFWLVGRRRVKIFNKAMEWYRNAKHGTIISYCPTKGLMLSGENQVSAWHSSPPNELKQDGEFTSFTKKSRWQRDCAVLPAFQFHLGQHPVLELEVTEAEVDWQFCITIKGRGGAPFIASAWQNGPGKLTFDIKKELQSRGYDLQFAELHFAIGVWTENPKESAQIKYRISMPSHSAIIANLPMVRTAERAKSEGVPIEAVVINKKGQLLSDNHIKLVAKVLGKTFPMTEKDGVWTSILQDLPEGNHSIQIESNKSAFSKIQTPVRVTNGEFFQYDKTSKWITKNEKILGPLTGSFQGTFFFKNVGLPNEQIVQSQQEWDTWDRTQKPGEHMHFWEALTPLELDARFSYLSNQGFDLLHLHSHWGTWERLDAGGRISPHAAEQLALYMRTADKYGLAHIQALSSGPYGVPEDRSGYGDTVVFSRYLDEGFKPEEWFEPTKGRFNDLFHQYLDDFTTLFKDETALFGMTASGEGDNVAPKRAEDTYWQIRKNDQNHIMLSEPIDVIDKLPENHCIGFPQDMCGGRTYRISENETFPEFDLGVEFKLYKTVDNVYMAEGSWATMPSYDLFHGIVVKDFKGNLNPWTGTNRYRIRLRDTLYLGLVHRLAIMNTWDETITEDEHKLVKEIRNKIDWTQKFMDPAIAIFVNDDCAGAHDEGRVNVAKYERAFAGIPLDYRLYTTSTPPSSARVVIDGREPFMKPKFKSEGGIILDEIKNQMPLEVSENYSANYSQSEDGRTLLAYFYNTMDHVTEKRWLAGNHFRVPKPTKFSIKIKNLPKANLRYTLYDLNEKKVFREYIGYKCPDWYLENTDHDFFLLVTPV</sequence>
<dbReference type="RefSeq" id="WP_097047196.1">
    <property type="nucleotide sequence ID" value="NZ_OBEH01000007.1"/>
</dbReference>
<reference evidence="2" key="1">
    <citation type="submission" date="2017-09" db="EMBL/GenBank/DDBJ databases">
        <authorList>
            <person name="Varghese N."/>
            <person name="Submissions S."/>
        </authorList>
    </citation>
    <scope>NUCLEOTIDE SEQUENCE [LARGE SCALE GENOMIC DNA]</scope>
    <source>
        <strain evidence="2">DSM 25885</strain>
    </source>
</reference>
<protein>
    <submittedName>
        <fullName evidence="1">Uncharacterized protein</fullName>
    </submittedName>
</protein>
<gene>
    <name evidence="1" type="ORF">SAMN06265377_3599</name>
</gene>
<organism evidence="1 2">
    <name type="scientific">Flagellimonas pacifica</name>
    <dbReference type="NCBI Taxonomy" id="1247520"/>
    <lineage>
        <taxon>Bacteria</taxon>
        <taxon>Pseudomonadati</taxon>
        <taxon>Bacteroidota</taxon>
        <taxon>Flavobacteriia</taxon>
        <taxon>Flavobacteriales</taxon>
        <taxon>Flavobacteriaceae</taxon>
        <taxon>Flagellimonas</taxon>
    </lineage>
</organism>
<accession>A0A285N177</accession>
<proteinExistence type="predicted"/>
<dbReference type="AlphaFoldDB" id="A0A285N177"/>
<dbReference type="Proteomes" id="UP000219048">
    <property type="component" value="Unassembled WGS sequence"/>
</dbReference>
<keyword evidence="2" id="KW-1185">Reference proteome</keyword>
<name>A0A285N177_9FLAO</name>
<evidence type="ECO:0000313" key="1">
    <source>
        <dbReference type="EMBL" id="SNZ01756.1"/>
    </source>
</evidence>